<evidence type="ECO:0000256" key="2">
    <source>
        <dbReference type="ARBA" id="ARBA00022741"/>
    </source>
</evidence>
<dbReference type="Proteomes" id="UP001066276">
    <property type="component" value="Chromosome 5"/>
</dbReference>
<feature type="region of interest" description="Disordered" evidence="6">
    <location>
        <begin position="148"/>
        <end position="198"/>
    </location>
</feature>
<dbReference type="GO" id="GO:0005875">
    <property type="term" value="C:microtubule associated complex"/>
    <property type="evidence" value="ECO:0007669"/>
    <property type="project" value="TreeGrafter"/>
</dbReference>
<keyword evidence="3" id="KW-0067">ATP-binding</keyword>
<dbReference type="EMBL" id="JANPWB010000009">
    <property type="protein sequence ID" value="KAJ1150777.1"/>
    <property type="molecule type" value="Genomic_DNA"/>
</dbReference>
<evidence type="ECO:0000313" key="8">
    <source>
        <dbReference type="EMBL" id="KAJ1150777.1"/>
    </source>
</evidence>
<dbReference type="GO" id="GO:0007018">
    <property type="term" value="P:microtubule-based movement"/>
    <property type="evidence" value="ECO:0007669"/>
    <property type="project" value="InterPro"/>
</dbReference>
<comment type="caution">
    <text evidence="8">The sequence shown here is derived from an EMBL/GenBank/DDBJ whole genome shotgun (WGS) entry which is preliminary data.</text>
</comment>
<evidence type="ECO:0000256" key="1">
    <source>
        <dbReference type="ARBA" id="ARBA00004245"/>
    </source>
</evidence>
<sequence>MRSGPAAALRPSRGCLLEQAKFFKDQRARGGCRPSRPGSPAGSCTRLILLGPRKITSAGNQGIRLKESGAINSSLFVLSKGVDALNQSLPRIPYRDSKLTRLLQDSLGGSAHSVHWEMARWMPCCALRIGEVATGLVEAHQCKGLGAAGKRACSPVPGPKSSPKTLQTQSPSWYQPVLHHRSGVATEMTTEDRNAEGR</sequence>
<proteinExistence type="inferred from homology"/>
<dbReference type="GO" id="GO:0051231">
    <property type="term" value="P:spindle elongation"/>
    <property type="evidence" value="ECO:0007669"/>
    <property type="project" value="TreeGrafter"/>
</dbReference>
<dbReference type="AlphaFoldDB" id="A0AAV7RDG6"/>
<dbReference type="Gene3D" id="3.40.850.10">
    <property type="entry name" value="Kinesin motor domain"/>
    <property type="match status" value="1"/>
</dbReference>
<evidence type="ECO:0000256" key="6">
    <source>
        <dbReference type="SAM" id="MobiDB-lite"/>
    </source>
</evidence>
<dbReference type="Pfam" id="PF00225">
    <property type="entry name" value="Kinesin"/>
    <property type="match status" value="1"/>
</dbReference>
<dbReference type="InterPro" id="IPR036961">
    <property type="entry name" value="Kinesin_motor_dom_sf"/>
</dbReference>
<name>A0AAV7RDG6_PLEWA</name>
<keyword evidence="9" id="KW-1185">Reference proteome</keyword>
<dbReference type="InterPro" id="IPR027417">
    <property type="entry name" value="P-loop_NTPase"/>
</dbReference>
<keyword evidence="4" id="KW-0963">Cytoplasm</keyword>
<keyword evidence="2" id="KW-0547">Nucleotide-binding</keyword>
<dbReference type="InterPro" id="IPR027640">
    <property type="entry name" value="Kinesin-like_fam"/>
</dbReference>
<feature type="domain" description="Kinesin motor" evidence="7">
    <location>
        <begin position="1"/>
        <end position="114"/>
    </location>
</feature>
<dbReference type="GO" id="GO:0005524">
    <property type="term" value="F:ATP binding"/>
    <property type="evidence" value="ECO:0007669"/>
    <property type="project" value="UniProtKB-KW"/>
</dbReference>
<evidence type="ECO:0000259" key="7">
    <source>
        <dbReference type="PROSITE" id="PS50067"/>
    </source>
</evidence>
<feature type="compositionally biased region" description="Polar residues" evidence="6">
    <location>
        <begin position="162"/>
        <end position="173"/>
    </location>
</feature>
<dbReference type="GO" id="GO:0007052">
    <property type="term" value="P:mitotic spindle organization"/>
    <property type="evidence" value="ECO:0007669"/>
    <property type="project" value="TreeGrafter"/>
</dbReference>
<dbReference type="InterPro" id="IPR001752">
    <property type="entry name" value="Kinesin_motor_dom"/>
</dbReference>
<evidence type="ECO:0000256" key="3">
    <source>
        <dbReference type="ARBA" id="ARBA00022840"/>
    </source>
</evidence>
<gene>
    <name evidence="8" type="ORF">NDU88_003566</name>
</gene>
<evidence type="ECO:0000256" key="4">
    <source>
        <dbReference type="ARBA" id="ARBA00023212"/>
    </source>
</evidence>
<keyword evidence="4" id="KW-0206">Cytoskeleton</keyword>
<comment type="similarity">
    <text evidence="5">Belongs to the TRAFAC class myosin-kinesin ATPase superfamily. Kinesin family.</text>
</comment>
<dbReference type="PANTHER" id="PTHR47969">
    <property type="entry name" value="CHROMOSOME-ASSOCIATED KINESIN KIF4A-RELATED"/>
    <property type="match status" value="1"/>
</dbReference>
<reference evidence="8" key="1">
    <citation type="journal article" date="2022" name="bioRxiv">
        <title>Sequencing and chromosome-scale assembly of the giantPleurodeles waltlgenome.</title>
        <authorList>
            <person name="Brown T."/>
            <person name="Elewa A."/>
            <person name="Iarovenko S."/>
            <person name="Subramanian E."/>
            <person name="Araus A.J."/>
            <person name="Petzold A."/>
            <person name="Susuki M."/>
            <person name="Suzuki K.-i.T."/>
            <person name="Hayashi T."/>
            <person name="Toyoda A."/>
            <person name="Oliveira C."/>
            <person name="Osipova E."/>
            <person name="Leigh N.D."/>
            <person name="Simon A."/>
            <person name="Yun M.H."/>
        </authorList>
    </citation>
    <scope>NUCLEOTIDE SEQUENCE</scope>
    <source>
        <strain evidence="8">20211129_DDA</strain>
        <tissue evidence="8">Liver</tissue>
    </source>
</reference>
<evidence type="ECO:0000313" key="9">
    <source>
        <dbReference type="Proteomes" id="UP001066276"/>
    </source>
</evidence>
<dbReference type="GO" id="GO:0003777">
    <property type="term" value="F:microtubule motor activity"/>
    <property type="evidence" value="ECO:0007669"/>
    <property type="project" value="InterPro"/>
</dbReference>
<protein>
    <recommendedName>
        <fullName evidence="7">Kinesin motor domain-containing protein</fullName>
    </recommendedName>
</protein>
<organism evidence="8 9">
    <name type="scientific">Pleurodeles waltl</name>
    <name type="common">Iberian ribbed newt</name>
    <dbReference type="NCBI Taxonomy" id="8319"/>
    <lineage>
        <taxon>Eukaryota</taxon>
        <taxon>Metazoa</taxon>
        <taxon>Chordata</taxon>
        <taxon>Craniata</taxon>
        <taxon>Vertebrata</taxon>
        <taxon>Euteleostomi</taxon>
        <taxon>Amphibia</taxon>
        <taxon>Batrachia</taxon>
        <taxon>Caudata</taxon>
        <taxon>Salamandroidea</taxon>
        <taxon>Salamandridae</taxon>
        <taxon>Pleurodelinae</taxon>
        <taxon>Pleurodeles</taxon>
    </lineage>
</organism>
<accession>A0AAV7RDG6</accession>
<dbReference type="PROSITE" id="PS50067">
    <property type="entry name" value="KINESIN_MOTOR_2"/>
    <property type="match status" value="1"/>
</dbReference>
<comment type="subcellular location">
    <subcellularLocation>
        <location evidence="1">Cytoplasm</location>
        <location evidence="1">Cytoskeleton</location>
    </subcellularLocation>
</comment>
<evidence type="ECO:0000256" key="5">
    <source>
        <dbReference type="PROSITE-ProRule" id="PRU00283"/>
    </source>
</evidence>
<dbReference type="PANTHER" id="PTHR47969:SF9">
    <property type="entry name" value="KINESIN-LIKE PROTEIN"/>
    <property type="match status" value="1"/>
</dbReference>
<comment type="caution">
    <text evidence="5">Lacks conserved residue(s) required for the propagation of feature annotation.</text>
</comment>
<dbReference type="GO" id="GO:0008017">
    <property type="term" value="F:microtubule binding"/>
    <property type="evidence" value="ECO:0007669"/>
    <property type="project" value="InterPro"/>
</dbReference>
<dbReference type="SUPFAM" id="SSF52540">
    <property type="entry name" value="P-loop containing nucleoside triphosphate hydrolases"/>
    <property type="match status" value="1"/>
</dbReference>